<evidence type="ECO:0000313" key="7">
    <source>
        <dbReference type="Proteomes" id="UP000472277"/>
    </source>
</evidence>
<dbReference type="GO" id="GO:0016180">
    <property type="term" value="P:snRNA processing"/>
    <property type="evidence" value="ECO:0007669"/>
    <property type="project" value="InterPro"/>
</dbReference>
<evidence type="ECO:0000256" key="1">
    <source>
        <dbReference type="ARBA" id="ARBA00004123"/>
    </source>
</evidence>
<reference evidence="6" key="1">
    <citation type="submission" date="2025-08" db="UniProtKB">
        <authorList>
            <consortium name="Ensembl"/>
        </authorList>
    </citation>
    <scope>IDENTIFICATION</scope>
</reference>
<evidence type="ECO:0000256" key="2">
    <source>
        <dbReference type="ARBA" id="ARBA00010391"/>
    </source>
</evidence>
<evidence type="ECO:0000313" key="6">
    <source>
        <dbReference type="Ensembl" id="ENSSTUP00000075543.1"/>
    </source>
</evidence>
<dbReference type="Proteomes" id="UP000472277">
    <property type="component" value="Chromosome 3"/>
</dbReference>
<reference evidence="6" key="2">
    <citation type="submission" date="2025-09" db="UniProtKB">
        <authorList>
            <consortium name="Ensembl"/>
        </authorList>
    </citation>
    <scope>IDENTIFICATION</scope>
</reference>
<evidence type="ECO:0000256" key="5">
    <source>
        <dbReference type="ARBA" id="ARBA00062419"/>
    </source>
</evidence>
<evidence type="ECO:0000256" key="3">
    <source>
        <dbReference type="ARBA" id="ARBA00016811"/>
    </source>
</evidence>
<evidence type="ECO:0000256" key="4">
    <source>
        <dbReference type="ARBA" id="ARBA00023242"/>
    </source>
</evidence>
<dbReference type="GeneTree" id="ENSGT00390000010950"/>
<keyword evidence="7" id="KW-1185">Reference proteome</keyword>
<protein>
    <recommendedName>
        <fullName evidence="3">Integrator complex subunit 10</fullName>
    </recommendedName>
</protein>
<name>A0A674BWL9_SALTR</name>
<dbReference type="GO" id="GO:0032039">
    <property type="term" value="C:integrator complex"/>
    <property type="evidence" value="ECO:0007669"/>
    <property type="project" value="InterPro"/>
</dbReference>
<sequence>MSAQKDCEFFVKGARDLTYTIGGNAKTASAGRLLYDMGVKVLISTYAHTHIGGLVLQNQDPVENTEVQGEARGKPRKGNDLRLLPCKSKVLTKNNKHIQCPPIISAPLVNMMIDKIWGRVQLLPNKGMLIKHHTVTRGITKGVNENFRLAVERQVSLCTENLYTVLHRFCINEKIIIIQSLP</sequence>
<dbReference type="Ensembl" id="ENSSTUT00000080305.1">
    <property type="protein sequence ID" value="ENSSTUP00000075543.1"/>
    <property type="gene ID" value="ENSSTUG00000033162.1"/>
</dbReference>
<dbReference type="PANTHER" id="PTHR16055">
    <property type="entry name" value="INTEGRATOR COMPLEX SUBUNIT 10"/>
    <property type="match status" value="1"/>
</dbReference>
<dbReference type="AlphaFoldDB" id="A0A674BWL9"/>
<keyword evidence="4" id="KW-0539">Nucleus</keyword>
<dbReference type="InParanoid" id="A0A674BWL9"/>
<comment type="subcellular location">
    <subcellularLocation>
        <location evidence="1">Nucleus</location>
    </subcellularLocation>
</comment>
<dbReference type="OMA" id="YAHTHIG"/>
<dbReference type="InterPro" id="IPR026164">
    <property type="entry name" value="Int_cplx_su10"/>
</dbReference>
<comment type="similarity">
    <text evidence="2">Belongs to the Integrator subunit 10 family.</text>
</comment>
<dbReference type="PANTHER" id="PTHR16055:SF2">
    <property type="entry name" value="INTEGRATOR COMPLEX SUBUNIT 10"/>
    <property type="match status" value="1"/>
</dbReference>
<dbReference type="Pfam" id="PF21045">
    <property type="entry name" value="INT10"/>
    <property type="match status" value="1"/>
</dbReference>
<comment type="subunit">
    <text evidence="5">Component of the Integrator complex, composed of core subunits INTS1, INTS2, INTS3, INTS4, INTS5, INTS6, INTS7, INTS8, INTS9/RC74, INTS10, INTS11/CPSF3L, INTS12, INTS13, INTS14 and INTS15. The core complex associates with protein phosphatase 2A subunits PPP2CA and PPP2R1A, to form the Integrator-PP2A (INTAC) complex. INTS10 is part of the tail subcomplex, composed of INTS10, INTS13, INTS14 and INTS15.</text>
</comment>
<accession>A0A674BWL9</accession>
<organism evidence="6 7">
    <name type="scientific">Salmo trutta</name>
    <name type="common">Brown trout</name>
    <dbReference type="NCBI Taxonomy" id="8032"/>
    <lineage>
        <taxon>Eukaryota</taxon>
        <taxon>Metazoa</taxon>
        <taxon>Chordata</taxon>
        <taxon>Craniata</taxon>
        <taxon>Vertebrata</taxon>
        <taxon>Euteleostomi</taxon>
        <taxon>Actinopterygii</taxon>
        <taxon>Neopterygii</taxon>
        <taxon>Teleostei</taxon>
        <taxon>Protacanthopterygii</taxon>
        <taxon>Salmoniformes</taxon>
        <taxon>Salmonidae</taxon>
        <taxon>Salmoninae</taxon>
        <taxon>Salmo</taxon>
    </lineage>
</organism>
<proteinExistence type="inferred from homology"/>